<dbReference type="AlphaFoldDB" id="A0A9Q8WB48"/>
<evidence type="ECO:0000256" key="1">
    <source>
        <dbReference type="SAM" id="MobiDB-lite"/>
    </source>
</evidence>
<dbReference type="KEGG" id="clup:CLUP02_02770"/>
<feature type="region of interest" description="Disordered" evidence="1">
    <location>
        <begin position="300"/>
        <end position="323"/>
    </location>
</feature>
<dbReference type="InterPro" id="IPR001810">
    <property type="entry name" value="F-box_dom"/>
</dbReference>
<protein>
    <recommendedName>
        <fullName evidence="2">F-box domain-containing protein</fullName>
    </recommendedName>
</protein>
<reference evidence="3" key="1">
    <citation type="journal article" date="2021" name="Mol. Plant Microbe Interact.">
        <title>Complete Genome Sequence of the Plant-Pathogenic Fungus Colletotrichum lupini.</title>
        <authorList>
            <person name="Baroncelli R."/>
            <person name="Pensec F."/>
            <person name="Da Lio D."/>
            <person name="Boufleur T."/>
            <person name="Vicente I."/>
            <person name="Sarrocco S."/>
            <person name="Picot A."/>
            <person name="Baraldi E."/>
            <person name="Sukno S."/>
            <person name="Thon M."/>
            <person name="Le Floch G."/>
        </authorList>
    </citation>
    <scope>NUCLEOTIDE SEQUENCE</scope>
    <source>
        <strain evidence="3">IMI 504893</strain>
    </source>
</reference>
<evidence type="ECO:0000259" key="2">
    <source>
        <dbReference type="PROSITE" id="PS50181"/>
    </source>
</evidence>
<dbReference type="GeneID" id="73336809"/>
<feature type="domain" description="F-box" evidence="2">
    <location>
        <begin position="82"/>
        <end position="118"/>
    </location>
</feature>
<dbReference type="RefSeq" id="XP_049138942.1">
    <property type="nucleotide sequence ID" value="XM_049281799.1"/>
</dbReference>
<feature type="region of interest" description="Disordered" evidence="1">
    <location>
        <begin position="334"/>
        <end position="353"/>
    </location>
</feature>
<name>A0A9Q8WB48_9PEZI</name>
<keyword evidence="4" id="KW-1185">Reference proteome</keyword>
<accession>A0A9Q8WB48</accession>
<evidence type="ECO:0000313" key="3">
    <source>
        <dbReference type="EMBL" id="UQC77303.1"/>
    </source>
</evidence>
<organism evidence="3 4">
    <name type="scientific">Colletotrichum lupini</name>
    <dbReference type="NCBI Taxonomy" id="145971"/>
    <lineage>
        <taxon>Eukaryota</taxon>
        <taxon>Fungi</taxon>
        <taxon>Dikarya</taxon>
        <taxon>Ascomycota</taxon>
        <taxon>Pezizomycotina</taxon>
        <taxon>Sordariomycetes</taxon>
        <taxon>Hypocreomycetidae</taxon>
        <taxon>Glomerellales</taxon>
        <taxon>Glomerellaceae</taxon>
        <taxon>Colletotrichum</taxon>
        <taxon>Colletotrichum acutatum species complex</taxon>
    </lineage>
</organism>
<sequence>MDMNDKMELLKVRPRISLSRSYPMLQRLTRSARPTQNRHLSLTTRKSRVCLQHQQETSPLRSPAELNFRKQFTRRVEEAQQTLTITDLPPELHHSIIDFLDPIDSTCLGLASRYFYTLHRRRHGTVQLATRRPRPDHREWARRSASALSAFKSIDATTAMTVTDPMDDATLANEQPISHPQPRPPSCCAKCGLERCELQRHIRDWFPPDHEYCTISEKYEFQLVWETPSTIPTEKDGVKDDLGGIGEEHPWFTQLCVTGLIRASPTLNSPLNTVEYELTDSLYSPFGAASPCRIPVDRMNPRFGSQSRPNRQEPGLLLTSKPSKGCQDFEKVREASNAAGQQRPGTHSFPRPPELEKWQLRLPGFIPSLYYLGFQVLAESLCLYINYPIRWEGGKEHGVEPIMSSRTAGSGVMGYASQGYYDVARDEGGGGRESGTGKSITNGAFTDASTLLSSASSRGGATEADNKSLFPLVSPHRAIMEPVPSTLLIDILLFVLIDVNKRIGSLPSLALKRADKETGHGWTQRITR</sequence>
<dbReference type="EMBL" id="CP019474">
    <property type="protein sequence ID" value="UQC77303.1"/>
    <property type="molecule type" value="Genomic_DNA"/>
</dbReference>
<dbReference type="PROSITE" id="PS50181">
    <property type="entry name" value="FBOX"/>
    <property type="match status" value="1"/>
</dbReference>
<dbReference type="Proteomes" id="UP000830671">
    <property type="component" value="Chromosome 2"/>
</dbReference>
<dbReference type="SUPFAM" id="SSF81383">
    <property type="entry name" value="F-box domain"/>
    <property type="match status" value="1"/>
</dbReference>
<proteinExistence type="predicted"/>
<gene>
    <name evidence="3" type="ORF">CLUP02_02770</name>
</gene>
<dbReference type="InterPro" id="IPR036047">
    <property type="entry name" value="F-box-like_dom_sf"/>
</dbReference>
<evidence type="ECO:0000313" key="4">
    <source>
        <dbReference type="Proteomes" id="UP000830671"/>
    </source>
</evidence>